<protein>
    <submittedName>
        <fullName evidence="1">Bacteriocin</fullName>
    </submittedName>
</protein>
<reference evidence="1 2" key="1">
    <citation type="submission" date="2018-11" db="EMBL/GenBank/DDBJ databases">
        <authorList>
            <person name="Stevens M.J."/>
            <person name="Cernela N."/>
            <person name="Spoerry Serrano N."/>
            <person name="Schmitt S."/>
            <person name="Schrenzel J."/>
            <person name="Stephan R."/>
        </authorList>
    </citation>
    <scope>NUCLEOTIDE SEQUENCE [LARGE SCALE GENOMIC DNA]</scope>
    <source>
        <strain evidence="1 2">SS1014</strain>
    </source>
</reference>
<dbReference type="InterPro" id="IPR010133">
    <property type="entry name" value="Bacteriocin_signal_seq"/>
</dbReference>
<dbReference type="EMBL" id="RSDG01000091">
    <property type="protein sequence ID" value="RRR43689.1"/>
    <property type="molecule type" value="Genomic_DNA"/>
</dbReference>
<reference evidence="1 2" key="2">
    <citation type="submission" date="2018-12" db="EMBL/GenBank/DDBJ databases">
        <title>Whole-genome sequences of fifteen clinical Streptococcus suis strains isolated from pigs between 2006 and 2018.</title>
        <authorList>
            <person name="Stevens M.J.A."/>
            <person name="Cernela N."/>
            <person name="Spoerry Serrano N."/>
            <person name="Schmitt S."/>
            <person name="Schrenzel J."/>
            <person name="Stephan R."/>
        </authorList>
    </citation>
    <scope>NUCLEOTIDE SEQUENCE [LARGE SCALE GENOMIC DNA]</scope>
    <source>
        <strain evidence="1 2">SS1014</strain>
    </source>
</reference>
<organism evidence="1 2">
    <name type="scientific">Streptococcus suis</name>
    <dbReference type="NCBI Taxonomy" id="1307"/>
    <lineage>
        <taxon>Bacteria</taxon>
        <taxon>Bacillati</taxon>
        <taxon>Bacillota</taxon>
        <taxon>Bacilli</taxon>
        <taxon>Lactobacillales</taxon>
        <taxon>Streptococcaceae</taxon>
        <taxon>Streptococcus</taxon>
    </lineage>
</organism>
<accession>A0A426T286</accession>
<comment type="caution">
    <text evidence="1">The sequence shown here is derived from an EMBL/GenBank/DDBJ whole genome shotgun (WGS) entry which is preliminary data.</text>
</comment>
<gene>
    <name evidence="1" type="ORF">EJA00_09840</name>
</gene>
<evidence type="ECO:0000313" key="2">
    <source>
        <dbReference type="Proteomes" id="UP000273973"/>
    </source>
</evidence>
<name>A0A426T286_STRSU</name>
<proteinExistence type="predicted"/>
<dbReference type="AlphaFoldDB" id="A0A426T286"/>
<dbReference type="NCBIfam" id="TIGR01847">
    <property type="entry name" value="bacteriocin_sig"/>
    <property type="match status" value="1"/>
</dbReference>
<evidence type="ECO:0000313" key="1">
    <source>
        <dbReference type="EMBL" id="RRR43689.1"/>
    </source>
</evidence>
<dbReference type="RefSeq" id="WP_125184184.1">
    <property type="nucleotide sequence ID" value="NZ_JARQPI010000038.1"/>
</dbReference>
<dbReference type="Proteomes" id="UP000273973">
    <property type="component" value="Unassembled WGS sequence"/>
</dbReference>
<sequence length="44" mass="5007">MMKNTIKFKEVDADTLKNINGGGVGDFIQGMIFEIIYSAKQKRR</sequence>